<feature type="domain" description="DUF11" evidence="6">
    <location>
        <begin position="1909"/>
        <end position="2030"/>
    </location>
</feature>
<dbReference type="InterPro" id="IPR001434">
    <property type="entry name" value="OmcB-like_DUF11"/>
</dbReference>
<feature type="region of interest" description="Disordered" evidence="4">
    <location>
        <begin position="1464"/>
        <end position="1503"/>
    </location>
</feature>
<dbReference type="Proteomes" id="UP001451782">
    <property type="component" value="Chromosome"/>
</dbReference>
<dbReference type="Pfam" id="PF24346">
    <property type="entry name" value="DUF7507"/>
    <property type="match status" value="3"/>
</dbReference>
<feature type="compositionally biased region" description="Acidic residues" evidence="4">
    <location>
        <begin position="1880"/>
        <end position="1895"/>
    </location>
</feature>
<dbReference type="PANTHER" id="PTHR34819:SF3">
    <property type="entry name" value="CELL SURFACE PROTEIN"/>
    <property type="match status" value="1"/>
</dbReference>
<dbReference type="EMBL" id="CP151762">
    <property type="protein sequence ID" value="WZU63388.1"/>
    <property type="molecule type" value="Genomic_DNA"/>
</dbReference>
<gene>
    <name evidence="9" type="ORF">AABB28_16295</name>
</gene>
<feature type="region of interest" description="Disordered" evidence="4">
    <location>
        <begin position="725"/>
        <end position="762"/>
    </location>
</feature>
<dbReference type="GO" id="GO:0005576">
    <property type="term" value="C:extracellular region"/>
    <property type="evidence" value="ECO:0007669"/>
    <property type="project" value="UniProtKB-SubCell"/>
</dbReference>
<evidence type="ECO:0000256" key="4">
    <source>
        <dbReference type="SAM" id="MobiDB-lite"/>
    </source>
</evidence>
<dbReference type="Pfam" id="PF01345">
    <property type="entry name" value="DUF11"/>
    <property type="match status" value="6"/>
</dbReference>
<dbReference type="InterPro" id="IPR013783">
    <property type="entry name" value="Ig-like_fold"/>
</dbReference>
<evidence type="ECO:0000259" key="7">
    <source>
        <dbReference type="Pfam" id="PF17210"/>
    </source>
</evidence>
<evidence type="ECO:0000259" key="8">
    <source>
        <dbReference type="Pfam" id="PF24346"/>
    </source>
</evidence>
<dbReference type="InterPro" id="IPR051172">
    <property type="entry name" value="Chlamydia_OmcB"/>
</dbReference>
<evidence type="ECO:0000313" key="9">
    <source>
        <dbReference type="EMBL" id="WZU63388.1"/>
    </source>
</evidence>
<dbReference type="InterPro" id="IPR055354">
    <property type="entry name" value="DUF7507"/>
</dbReference>
<evidence type="ECO:0000256" key="1">
    <source>
        <dbReference type="ARBA" id="ARBA00004613"/>
    </source>
</evidence>
<feature type="domain" description="DUF11" evidence="6">
    <location>
        <begin position="633"/>
        <end position="765"/>
    </location>
</feature>
<dbReference type="PANTHER" id="PTHR34819">
    <property type="entry name" value="LARGE CYSTEINE-RICH PERIPLASMIC PROTEIN OMCB"/>
    <property type="match status" value="1"/>
</dbReference>
<feature type="compositionally biased region" description="Polar residues" evidence="4">
    <location>
        <begin position="1464"/>
        <end position="1475"/>
    </location>
</feature>
<feature type="compositionally biased region" description="Polar residues" evidence="4">
    <location>
        <begin position="1608"/>
        <end position="1622"/>
    </location>
</feature>
<feature type="domain" description="DUF7507" evidence="8">
    <location>
        <begin position="1757"/>
        <end position="1864"/>
    </location>
</feature>
<dbReference type="Pfam" id="PF17210">
    <property type="entry name" value="SdrD_B"/>
    <property type="match status" value="1"/>
</dbReference>
<feature type="domain" description="DUF11" evidence="6">
    <location>
        <begin position="773"/>
        <end position="915"/>
    </location>
</feature>
<dbReference type="KEGG" id="yag:AABB28_16295"/>
<evidence type="ECO:0000256" key="3">
    <source>
        <dbReference type="ARBA" id="ARBA00022729"/>
    </source>
</evidence>
<feature type="signal peptide" evidence="5">
    <location>
        <begin position="1"/>
        <end position="23"/>
    </location>
</feature>
<comment type="subcellular location">
    <subcellularLocation>
        <location evidence="1">Secreted</location>
    </subcellularLocation>
</comment>
<feature type="domain" description="DUF7507" evidence="8">
    <location>
        <begin position="1627"/>
        <end position="1735"/>
    </location>
</feature>
<reference evidence="9 10" key="1">
    <citation type="submission" date="2024-04" db="EMBL/GenBank/DDBJ databases">
        <title>Phylogenomic analyses of a clade within the roseobacter group suggest taxonomic reassignments of species of the genera Aestuariivita, Citreicella, Loktanella, Nautella, Pelagibaca, Ruegeria, Thalassobius, Thiobacimonas and Tropicibacter, and the proposal o.</title>
        <authorList>
            <person name="Jeon C.O."/>
        </authorList>
    </citation>
    <scope>NUCLEOTIDE SEQUENCE [LARGE SCALE GENOMIC DNA]</scope>
    <source>
        <strain evidence="9 10">G8-12</strain>
    </source>
</reference>
<feature type="domain" description="SD-repeat containing protein B" evidence="7">
    <location>
        <begin position="1209"/>
        <end position="1276"/>
    </location>
</feature>
<dbReference type="SUPFAM" id="SSF117074">
    <property type="entry name" value="Hypothetical protein PA1324"/>
    <property type="match status" value="1"/>
</dbReference>
<feature type="domain" description="DUF11" evidence="6">
    <location>
        <begin position="192"/>
        <end position="303"/>
    </location>
</feature>
<evidence type="ECO:0000259" key="6">
    <source>
        <dbReference type="Pfam" id="PF01345"/>
    </source>
</evidence>
<dbReference type="Gene3D" id="2.60.40.10">
    <property type="entry name" value="Immunoglobulins"/>
    <property type="match status" value="4"/>
</dbReference>
<evidence type="ECO:0000256" key="2">
    <source>
        <dbReference type="ARBA" id="ARBA00022525"/>
    </source>
</evidence>
<keyword evidence="10" id="KW-1185">Reference proteome</keyword>
<dbReference type="NCBIfam" id="TIGR01451">
    <property type="entry name" value="B_ant_repeat"/>
    <property type="match status" value="6"/>
</dbReference>
<organism evidence="9 10">
    <name type="scientific">Yoonia algicola</name>
    <dbReference type="NCBI Taxonomy" id="3137368"/>
    <lineage>
        <taxon>Bacteria</taxon>
        <taxon>Pseudomonadati</taxon>
        <taxon>Pseudomonadota</taxon>
        <taxon>Alphaproteobacteria</taxon>
        <taxon>Rhodobacterales</taxon>
        <taxon>Paracoccaceae</taxon>
        <taxon>Yoonia</taxon>
    </lineage>
</organism>
<feature type="chain" id="PRO_5043035204" evidence="5">
    <location>
        <begin position="24"/>
        <end position="2263"/>
    </location>
</feature>
<protein>
    <submittedName>
        <fullName evidence="9">SdrD B-like domain-containing protein</fullName>
    </submittedName>
</protein>
<feature type="region of interest" description="Disordered" evidence="4">
    <location>
        <begin position="1862"/>
        <end position="1895"/>
    </location>
</feature>
<dbReference type="RefSeq" id="WP_342069770.1">
    <property type="nucleotide sequence ID" value="NZ_CP151762.1"/>
</dbReference>
<dbReference type="InterPro" id="IPR033764">
    <property type="entry name" value="Sdr_B"/>
</dbReference>
<evidence type="ECO:0000256" key="5">
    <source>
        <dbReference type="SAM" id="SignalP"/>
    </source>
</evidence>
<feature type="region of interest" description="Disordered" evidence="4">
    <location>
        <begin position="1597"/>
        <end position="1622"/>
    </location>
</feature>
<accession>A0AAN0M2E3</accession>
<dbReference type="InterPro" id="IPR047589">
    <property type="entry name" value="DUF11_rpt"/>
</dbReference>
<proteinExistence type="predicted"/>
<feature type="compositionally biased region" description="Low complexity" evidence="4">
    <location>
        <begin position="742"/>
        <end position="760"/>
    </location>
</feature>
<sequence length="2263" mass="234686">MKVLFLGTLATAAIGFSPTQAHAQVYDLLVDIDDNFTIGEPPNEVDIDSTSLPAGAIARLKFRVSNNGPGAAPATTIDITVDGTITGPLAFVGQEGTITNCVATGGVVTCDVPALDAPVETPAGSGIFPATFEEVILDFQTTIAETVEIEAAVPLGPAGDDGENQNTLSNNDLSEVITVLEGVDMFVEWDVPATVPAGSFFDYTVRVRNVGPNTADSYRLTVPVPAGVVNITPPPGCSLQTSGTQQNYVCNVTTDLAPTTETGPFVAFTFNGQIAVATGSEISTSVNVDNASPLDPNPTNDDDVFRLNVTAGSDVAITKTRSPSGGPIFVGDTVNFTIGATYIGDTPTSIRIEDIVPSEYRIVSVNPGNYVCGLAPFFVGQVVDCTASGTGDGDPDGDGFFDYGDIVIEAVVDAASDPAPVTNTATVTPQGVTEANIGNNTASDGPIVLQDPTIDLAVTKTGPAVPAIQNIDGYTFSLRAQNRGTQAYAGPVIITDSLPAGVTATGASGANWSCQTPDPANPTGPLIPAAYPIAGPVDLVCTNTYSPTRLLNPNAQTSVLSVTISSQTLGLNTNRASVNGADADPLNNDTDNDTFDLDFETVPFGESADVSVAKRSGVPIIDPNDESVSLSADTTATAGEPYAFEIEVFNDGPAAAVGVNVLDTIRNLQNGNANFESISVDGTGSCSQDSRNGSSARLNCLVDVPLNCVAGSTCPVITVVVIPGRDAGRGVDPSDPSDGTRNNTVTVSPTVTPDPDPSNNSASVDFPFIPRSDVTVTKAAPATVSTGVNLTYTVTARNLPNGLSRADGVEITDTLPLGVRFISAAAQSGGACTTPVAGSTTTPTNRTVQCELGNLNLGQQRAVTIVVRPNYDTFDQTGGTNAIINDVRVDLFDGTGAIVTTPFDVDPSNNTASVTTTLAPPDLDIAVDKFDSADPLAVGDPFTYTVRVENLGPSAAHNVLIRDQWPTTTKIDFVSIAPPFDTACSLSGTIADPGEITCNIGYMEAQDRVDIVFNAIARESGTVSNTVAVDSDEIITASETGTDFDREPVNNDTEEETTIASRTDLILQSKTASSPTVNLGDTFTYSAIVTVSDVFGEADDVVFSDLLPDDMELAGDPEAFFNGSATPIADSCTAPAPVGNFTFSCQLGTLNPLDEVEIIIPVRVTAVDSYPQTFTNEAVVGTSSIERGTALDNNEAEGDVDVVSSTIAGNIYRDFDNDQNKDTGDTDISGVPVTLTGTNSRGEIVAPITIDTDVNGNFLFENLEQGTYTITRGDPGEPYLVDGTNTAGEIDGGAQTGTAPLGPNTIVDIVLPDDSDSINNIFRVIPQARVGLAKSGVIDSLNDDGTFNATYTFVVENFSLEDLDQIVIADDLSGAAPALGTYQPTGPLAKGAYRIVTAPDNGCGTGNAGFTGAPGGTVISTGGTLLATTLAGPAQTCTVTFTVQVFPTDDRINGPFNNQAEVTANGVLSGQTPTDLSDDGDEPDANGNGTADEAGENDPTVLTPNAVPRIALVKTAELPVLTRQLEENDEITYTFTVTNTGDLTLTDIEVRDVMISDEVIGTIAVLAPNESDSVTATYPITQTDLDAGEVVNTATAIGTDPFGRQPTDDSGTAVDNDTDTTTSLTREPAIDLQKTAVISGDQMPTQVGDVITYTFTITNIGNVTLTDVTLTDDLDGLVFLNAPIDPIPSLAPGASDATTYRATYTVDEDDILVAGQVVNQALVSGTPPEGDDVEDLSGPEPRTDAETIVPLTRLAAIETTKTQVLADNGDGVDSVGDLITYTITVENTGNVPLSNVGVTDTLTDLIGGGLDLTSEPAFASASEGSDEGELLVGEIATYTATYEIELEAVNAGGVSNTVLGTAEGLAGSGPPGDPVPVSDVSDDGIDTDGDTESDPTELRLSPFVSATGLTMTKTTPLDLVQRGDVVPYTIVLTNENTFVEGFLDVVDRLPNGMIYIPGSATIDGAPADVTFTAGRVTWSDVTVPALGTVTFTLDARILNGARAGSLVNRVSLIDPTTGDRVISDATATVRIAPEAVFECSDIVGKVFNDVNGNGYQDAPDTVGRGRISDQSYDGGKGKLAPFIADRDETGLPGIRLATVDGTIITTDENGLFSVPCAALSATGGENFILKVDERSLPAGYRMTTENPRVTRITPGTMTEMNFGAAVALQVVRVDLTAASFVQTTEGTKMSRALSAGLTGVLQEIAGSPSNMVLTFHLPQSADAADVTAARQLLDSVEDKIRHDWREIGHVRLRIEQSIVRAGQ</sequence>
<feature type="region of interest" description="Disordered" evidence="4">
    <location>
        <begin position="1723"/>
        <end position="1743"/>
    </location>
</feature>
<feature type="domain" description="DUF11" evidence="6">
    <location>
        <begin position="1069"/>
        <end position="1197"/>
    </location>
</feature>
<feature type="domain" description="DUF11" evidence="6">
    <location>
        <begin position="924"/>
        <end position="1051"/>
    </location>
</feature>
<keyword evidence="3 5" id="KW-0732">Signal</keyword>
<name>A0AAN0M2E3_9RHOB</name>
<evidence type="ECO:0000313" key="10">
    <source>
        <dbReference type="Proteomes" id="UP001451782"/>
    </source>
</evidence>
<feature type="domain" description="DUF7507" evidence="8">
    <location>
        <begin position="1508"/>
        <end position="1608"/>
    </location>
</feature>
<keyword evidence="2" id="KW-0964">Secreted</keyword>